<reference evidence="1 2" key="1">
    <citation type="submission" date="2023-09" db="EMBL/GenBank/DDBJ databases">
        <title>Streptomyces sp. nov.: A antagonism against Alternaria gaisen Producing Streptochlin, Isolated from Tamarix root soil.</title>
        <authorList>
            <person name="Chen Y."/>
        </authorList>
    </citation>
    <scope>NUCLEOTIDE SEQUENCE [LARGE SCALE GENOMIC DNA]</scope>
    <source>
        <strain evidence="1 2">TRM76323</strain>
    </source>
</reference>
<protein>
    <submittedName>
        <fullName evidence="1">PcfJ domain-containing protein</fullName>
    </submittedName>
</protein>
<keyword evidence="2" id="KW-1185">Reference proteome</keyword>
<evidence type="ECO:0000313" key="1">
    <source>
        <dbReference type="EMBL" id="MDT9683348.1"/>
    </source>
</evidence>
<accession>A0ABU3QKQ0</accession>
<sequence>MTEFDFDKDKYLEELKTKEFFTVYDSDYMGNVSERAVITQSTKGVFAGVVETKTSGRKKSLITFFRISYPEGTYNIWNAKKQPLTHNSQNLNRVFRNKQIISEIGDDNLIYLRDIGNVFMQFVYRKKGFYDNSLTTISDGILESLVTPHSELVFSIASSMSDGRGFGDVETAVDRIMYYITVMENHGVKVTYKNILKYMGFTKADMSNDDLKSVSFFTSDISKDFGEEGNVEFDYSVNKVTQHKDWYKSPRALKEVIDIMQKYSREYGYIDDFNDLYDQLTLNRGIEYFKSACQTLSLHTSNINLDKLIKYLYIDVYQHQGIQTMSNAFSMYRDYIQLVGNIKGFVMYPKYLSVAHDIASKAMKSSDAHDSDIANITEEFKDLEGVYKVREEGKLVDYPLVLLRSGKEIQKEATSQSNCLAGYIKNVAKGEDLILSLKNPEDYKNDKKLSLHQSYISIELKRKAEGKLELRQSYATYNSRISDKIVSVLKGIFSKHDINVPDNIIGFDGLNDIDRYEVVSKSFLDTKEVHSNISSLLSDKNSKKQIEVNSYLARL</sequence>
<dbReference type="RefSeq" id="WP_315878422.1">
    <property type="nucleotide sequence ID" value="NZ_JAWCTQ010000016.1"/>
</dbReference>
<gene>
    <name evidence="1" type="ORF">RND61_14880</name>
</gene>
<name>A0ABU3QKQ0_9ACTN</name>
<comment type="caution">
    <text evidence="1">The sequence shown here is derived from an EMBL/GenBank/DDBJ whole genome shotgun (WGS) entry which is preliminary data.</text>
</comment>
<evidence type="ECO:0000313" key="2">
    <source>
        <dbReference type="Proteomes" id="UP001250181"/>
    </source>
</evidence>
<dbReference type="Proteomes" id="UP001250181">
    <property type="component" value="Unassembled WGS sequence"/>
</dbReference>
<organism evidence="1 2">
    <name type="scientific">Streptomyces tamarix</name>
    <dbReference type="NCBI Taxonomy" id="3078565"/>
    <lineage>
        <taxon>Bacteria</taxon>
        <taxon>Bacillati</taxon>
        <taxon>Actinomycetota</taxon>
        <taxon>Actinomycetes</taxon>
        <taxon>Kitasatosporales</taxon>
        <taxon>Streptomycetaceae</taxon>
        <taxon>Streptomyces</taxon>
    </lineage>
</organism>
<proteinExistence type="predicted"/>
<dbReference type="Pfam" id="PF14284">
    <property type="entry name" value="PcfJ"/>
    <property type="match status" value="1"/>
</dbReference>
<dbReference type="EMBL" id="JAWCTQ010000016">
    <property type="protein sequence ID" value="MDT9683348.1"/>
    <property type="molecule type" value="Genomic_DNA"/>
</dbReference>
<dbReference type="InterPro" id="IPR025586">
    <property type="entry name" value="PcfJ"/>
</dbReference>